<evidence type="ECO:0000256" key="2">
    <source>
        <dbReference type="ARBA" id="ARBA00009347"/>
    </source>
</evidence>
<dbReference type="PANTHER" id="PTHR43884:SF12">
    <property type="entry name" value="ISOVALERYL-COA DEHYDROGENASE, MITOCHONDRIAL-RELATED"/>
    <property type="match status" value="1"/>
</dbReference>
<dbReference type="GO" id="GO:0050660">
    <property type="term" value="F:flavin adenine dinucleotide binding"/>
    <property type="evidence" value="ECO:0007669"/>
    <property type="project" value="InterPro"/>
</dbReference>
<feature type="domain" description="Acyl-CoA dehydrogenase/oxidase C-terminal" evidence="7">
    <location>
        <begin position="231"/>
        <end position="378"/>
    </location>
</feature>
<gene>
    <name evidence="10" type="ORF">SAMN04488579_1217</name>
</gene>
<keyword evidence="3 6" id="KW-0285">Flavoprotein</keyword>
<sequence>MKIRMNDEERAIVEACDTFGKQVLAPLVEDMEAGKSARDAVRKMGEMGLLGMVAPEEYGGMNATWRMLILAMETLGKYNEALAEHINISNCNFIMPLLRYANDEQKAEWIPKIITGDMLCAFNLTEPNAGSDNGMMATTAVLDGDDYVLNGSKCFITDAEEADALLTFAVTSPSGAEQKEISCFMVEKSVSNEGMTISNAESTLGMHGAPVFSVFFDNCRVPKKNLVGKLGDGFKAAMWGLNPGRVCLSALAVSIAQHAIDVTIDYVKSRKMFGKTLADFQNTQFVLAECQAKLDAANLLVLEAAASLDTGTQDFQLCSETKMFAPEVSNEVVYKCMQLLGGYSYTTDYPLERLYRNVRITTIFEGATEVHKHTVARLMGIRSESITNIK</sequence>
<dbReference type="InterPro" id="IPR009075">
    <property type="entry name" value="AcylCo_DH/oxidase_C"/>
</dbReference>
<keyword evidence="4 6" id="KW-0274">FAD</keyword>
<keyword evidence="11" id="KW-1185">Reference proteome</keyword>
<accession>A0A1H3I4B5</accession>
<comment type="cofactor">
    <cofactor evidence="1 6">
        <name>FAD</name>
        <dbReference type="ChEBI" id="CHEBI:57692"/>
    </cofactor>
</comment>
<keyword evidence="5 6" id="KW-0560">Oxidoreductase</keyword>
<evidence type="ECO:0000256" key="6">
    <source>
        <dbReference type="RuleBase" id="RU362125"/>
    </source>
</evidence>
<evidence type="ECO:0000259" key="7">
    <source>
        <dbReference type="Pfam" id="PF00441"/>
    </source>
</evidence>
<dbReference type="InterPro" id="IPR046373">
    <property type="entry name" value="Acyl-CoA_Oxase/DH_mid-dom_sf"/>
</dbReference>
<organism evidence="10 11">
    <name type="scientific">Eubacterium barkeri</name>
    <name type="common">Clostridium barkeri</name>
    <dbReference type="NCBI Taxonomy" id="1528"/>
    <lineage>
        <taxon>Bacteria</taxon>
        <taxon>Bacillati</taxon>
        <taxon>Bacillota</taxon>
        <taxon>Clostridia</taxon>
        <taxon>Eubacteriales</taxon>
        <taxon>Eubacteriaceae</taxon>
        <taxon>Eubacterium</taxon>
    </lineage>
</organism>
<evidence type="ECO:0000259" key="9">
    <source>
        <dbReference type="Pfam" id="PF02771"/>
    </source>
</evidence>
<evidence type="ECO:0000256" key="3">
    <source>
        <dbReference type="ARBA" id="ARBA00022630"/>
    </source>
</evidence>
<dbReference type="Proteomes" id="UP000199652">
    <property type="component" value="Unassembled WGS sequence"/>
</dbReference>
<dbReference type="PIRSF" id="PIRSF016578">
    <property type="entry name" value="HsaA"/>
    <property type="match status" value="1"/>
</dbReference>
<dbReference type="STRING" id="1528.SAMN04488579_1217"/>
<name>A0A1H3I4B5_EUBBA</name>
<feature type="domain" description="Acyl-CoA oxidase/dehydrogenase middle" evidence="8">
    <location>
        <begin position="121"/>
        <end position="219"/>
    </location>
</feature>
<dbReference type="Pfam" id="PF00441">
    <property type="entry name" value="Acyl-CoA_dh_1"/>
    <property type="match status" value="1"/>
</dbReference>
<dbReference type="SUPFAM" id="SSF56645">
    <property type="entry name" value="Acyl-CoA dehydrogenase NM domain-like"/>
    <property type="match status" value="1"/>
</dbReference>
<dbReference type="Gene3D" id="2.40.110.10">
    <property type="entry name" value="Butyryl-CoA Dehydrogenase, subunit A, domain 2"/>
    <property type="match status" value="1"/>
</dbReference>
<dbReference type="FunFam" id="2.40.110.10:FF:000002">
    <property type="entry name" value="Acyl-CoA dehydrogenase fadE12"/>
    <property type="match status" value="1"/>
</dbReference>
<evidence type="ECO:0000313" key="11">
    <source>
        <dbReference type="Proteomes" id="UP000199652"/>
    </source>
</evidence>
<dbReference type="InterPro" id="IPR013786">
    <property type="entry name" value="AcylCoA_DH/ox_N"/>
</dbReference>
<dbReference type="Pfam" id="PF02771">
    <property type="entry name" value="Acyl-CoA_dh_N"/>
    <property type="match status" value="1"/>
</dbReference>
<dbReference type="SUPFAM" id="SSF47203">
    <property type="entry name" value="Acyl-CoA dehydrogenase C-terminal domain-like"/>
    <property type="match status" value="1"/>
</dbReference>
<dbReference type="EMBL" id="FNOU01000021">
    <property type="protein sequence ID" value="SDY22501.1"/>
    <property type="molecule type" value="Genomic_DNA"/>
</dbReference>
<evidence type="ECO:0000259" key="8">
    <source>
        <dbReference type="Pfam" id="PF02770"/>
    </source>
</evidence>
<protein>
    <submittedName>
        <fullName evidence="10">Butyryl-CoA dehydrogenase</fullName>
    </submittedName>
</protein>
<evidence type="ECO:0000256" key="1">
    <source>
        <dbReference type="ARBA" id="ARBA00001974"/>
    </source>
</evidence>
<reference evidence="11" key="1">
    <citation type="submission" date="2016-10" db="EMBL/GenBank/DDBJ databases">
        <authorList>
            <person name="Varghese N."/>
            <person name="Submissions S."/>
        </authorList>
    </citation>
    <scope>NUCLEOTIDE SEQUENCE [LARGE SCALE GENOMIC DNA]</scope>
    <source>
        <strain evidence="11">VPI 5359</strain>
    </source>
</reference>
<dbReference type="Gene3D" id="1.10.540.10">
    <property type="entry name" value="Acyl-CoA dehydrogenase/oxidase, N-terminal domain"/>
    <property type="match status" value="1"/>
</dbReference>
<dbReference type="GO" id="GO:0003995">
    <property type="term" value="F:acyl-CoA dehydrogenase activity"/>
    <property type="evidence" value="ECO:0007669"/>
    <property type="project" value="TreeGrafter"/>
</dbReference>
<dbReference type="AlphaFoldDB" id="A0A1H3I4B5"/>
<evidence type="ECO:0000256" key="4">
    <source>
        <dbReference type="ARBA" id="ARBA00022827"/>
    </source>
</evidence>
<dbReference type="InterPro" id="IPR036250">
    <property type="entry name" value="AcylCo_DH-like_C"/>
</dbReference>
<dbReference type="InterPro" id="IPR006091">
    <property type="entry name" value="Acyl-CoA_Oxase/DH_mid-dom"/>
</dbReference>
<evidence type="ECO:0000256" key="5">
    <source>
        <dbReference type="ARBA" id="ARBA00023002"/>
    </source>
</evidence>
<evidence type="ECO:0000313" key="10">
    <source>
        <dbReference type="EMBL" id="SDY22501.1"/>
    </source>
</evidence>
<dbReference type="FunFam" id="1.20.140.10:FF:000001">
    <property type="entry name" value="Acyl-CoA dehydrogenase"/>
    <property type="match status" value="1"/>
</dbReference>
<feature type="domain" description="Acyl-CoA dehydrogenase/oxidase N-terminal" evidence="9">
    <location>
        <begin position="6"/>
        <end position="117"/>
    </location>
</feature>
<dbReference type="InterPro" id="IPR009100">
    <property type="entry name" value="AcylCoA_DH/oxidase_NM_dom_sf"/>
</dbReference>
<comment type="similarity">
    <text evidence="2 6">Belongs to the acyl-CoA dehydrogenase family.</text>
</comment>
<dbReference type="InterPro" id="IPR037069">
    <property type="entry name" value="AcylCoA_DH/ox_N_sf"/>
</dbReference>
<dbReference type="PANTHER" id="PTHR43884">
    <property type="entry name" value="ACYL-COA DEHYDROGENASE"/>
    <property type="match status" value="1"/>
</dbReference>
<proteinExistence type="inferred from homology"/>
<dbReference type="Gene3D" id="1.20.140.10">
    <property type="entry name" value="Butyryl-CoA Dehydrogenase, subunit A, domain 3"/>
    <property type="match status" value="1"/>
</dbReference>
<dbReference type="RefSeq" id="WP_176770918.1">
    <property type="nucleotide sequence ID" value="NZ_FNOU01000021.1"/>
</dbReference>
<dbReference type="Pfam" id="PF02770">
    <property type="entry name" value="Acyl-CoA_dh_M"/>
    <property type="match status" value="1"/>
</dbReference>